<accession>E2ASP9</accession>
<gene>
    <name evidence="1" type="ORF">EAG_16424</name>
</gene>
<reference evidence="1 2" key="1">
    <citation type="journal article" date="2010" name="Science">
        <title>Genomic comparison of the ants Camponotus floridanus and Harpegnathos saltator.</title>
        <authorList>
            <person name="Bonasio R."/>
            <person name="Zhang G."/>
            <person name="Ye C."/>
            <person name="Mutti N.S."/>
            <person name="Fang X."/>
            <person name="Qin N."/>
            <person name="Donahue G."/>
            <person name="Yang P."/>
            <person name="Li Q."/>
            <person name="Li C."/>
            <person name="Zhang P."/>
            <person name="Huang Z."/>
            <person name="Berger S.L."/>
            <person name="Reinberg D."/>
            <person name="Wang J."/>
            <person name="Liebig J."/>
        </authorList>
    </citation>
    <scope>NUCLEOTIDE SEQUENCE [LARGE SCALE GENOMIC DNA]</scope>
    <source>
        <strain evidence="2">C129</strain>
    </source>
</reference>
<dbReference type="AlphaFoldDB" id="E2ASP9"/>
<dbReference type="Proteomes" id="UP000000311">
    <property type="component" value="Unassembled WGS sequence"/>
</dbReference>
<protein>
    <submittedName>
        <fullName evidence="1">Uncharacterized protein</fullName>
    </submittedName>
</protein>
<evidence type="ECO:0000313" key="2">
    <source>
        <dbReference type="Proteomes" id="UP000000311"/>
    </source>
</evidence>
<dbReference type="EMBL" id="GL442346">
    <property type="protein sequence ID" value="EFN63531.1"/>
    <property type="molecule type" value="Genomic_DNA"/>
</dbReference>
<keyword evidence="2" id="KW-1185">Reference proteome</keyword>
<proteinExistence type="predicted"/>
<name>E2ASP9_CAMFO</name>
<sequence length="124" mass="14105">MLDNADTFYLVSVDKPEARHARGTLAILEATDVLSVLRVNCALANFTRERRLVGVDEYFEISLAKSLRENDSIGGVKRPIKYRRHFHLERGIAFLSDNLLYGDSLQASANRWALQEKEKGRRLG</sequence>
<organism evidence="2">
    <name type="scientific">Camponotus floridanus</name>
    <name type="common">Florida carpenter ant</name>
    <dbReference type="NCBI Taxonomy" id="104421"/>
    <lineage>
        <taxon>Eukaryota</taxon>
        <taxon>Metazoa</taxon>
        <taxon>Ecdysozoa</taxon>
        <taxon>Arthropoda</taxon>
        <taxon>Hexapoda</taxon>
        <taxon>Insecta</taxon>
        <taxon>Pterygota</taxon>
        <taxon>Neoptera</taxon>
        <taxon>Endopterygota</taxon>
        <taxon>Hymenoptera</taxon>
        <taxon>Apocrita</taxon>
        <taxon>Aculeata</taxon>
        <taxon>Formicoidea</taxon>
        <taxon>Formicidae</taxon>
        <taxon>Formicinae</taxon>
        <taxon>Camponotus</taxon>
    </lineage>
</organism>
<dbReference type="InParanoid" id="E2ASP9"/>
<evidence type="ECO:0000313" key="1">
    <source>
        <dbReference type="EMBL" id="EFN63531.1"/>
    </source>
</evidence>